<organism evidence="6 7">
    <name type="scientific">Szabonella alba</name>
    <dbReference type="NCBI Taxonomy" id="2804194"/>
    <lineage>
        <taxon>Bacteria</taxon>
        <taxon>Pseudomonadati</taxon>
        <taxon>Pseudomonadota</taxon>
        <taxon>Alphaproteobacteria</taxon>
        <taxon>Rhodobacterales</taxon>
        <taxon>Paracoccaceae</taxon>
        <taxon>Szabonella</taxon>
    </lineage>
</organism>
<sequence>MNDRQGLIVAEARRWIGTPYQHQASALGHGADCLGLVRGVWRGLLGPEPVRVPPYSADWAEASGREVLQVAARHWLDPAPGAEVTAGDVLLFRMRQGRIAKHLGIASGPDRFIHAYSGHGVIESPLSTPWARRIVARYRFPCPEGAE</sequence>
<gene>
    <name evidence="6" type="ORF">JL811_13750</name>
</gene>
<evidence type="ECO:0000256" key="2">
    <source>
        <dbReference type="ARBA" id="ARBA00022670"/>
    </source>
</evidence>
<comment type="similarity">
    <text evidence="1">Belongs to the peptidase C40 family.</text>
</comment>
<dbReference type="Gene3D" id="3.90.1720.10">
    <property type="entry name" value="endopeptidase domain like (from Nostoc punctiforme)"/>
    <property type="match status" value="1"/>
</dbReference>
<name>A0A8K0Y2M6_9RHOB</name>
<dbReference type="SUPFAM" id="SSF54001">
    <property type="entry name" value="Cysteine proteinases"/>
    <property type="match status" value="1"/>
</dbReference>
<dbReference type="InterPro" id="IPR011929">
    <property type="entry name" value="Phage_pept_NlpC/P60"/>
</dbReference>
<dbReference type="InterPro" id="IPR038765">
    <property type="entry name" value="Papain-like_cys_pep_sf"/>
</dbReference>
<dbReference type="AlphaFoldDB" id="A0A8K0Y2M6"/>
<keyword evidence="2" id="KW-0645">Protease</keyword>
<dbReference type="Pfam" id="PF00877">
    <property type="entry name" value="NLPC_P60"/>
    <property type="match status" value="1"/>
</dbReference>
<dbReference type="NCBIfam" id="TIGR02219">
    <property type="entry name" value="phage_NlpC_fam"/>
    <property type="match status" value="1"/>
</dbReference>
<evidence type="ECO:0000256" key="1">
    <source>
        <dbReference type="ARBA" id="ARBA00007074"/>
    </source>
</evidence>
<dbReference type="GO" id="GO:0006508">
    <property type="term" value="P:proteolysis"/>
    <property type="evidence" value="ECO:0007669"/>
    <property type="project" value="UniProtKB-KW"/>
</dbReference>
<keyword evidence="3" id="KW-0378">Hydrolase</keyword>
<reference evidence="6" key="1">
    <citation type="submission" date="2021-01" db="EMBL/GenBank/DDBJ databases">
        <title>Tabrizicola alba sp. nov. a motile alkaliphilic bacterium isolated from a soda lake.</title>
        <authorList>
            <person name="Szuroczki S."/>
            <person name="Abbaszade G."/>
            <person name="Schumann P."/>
            <person name="Toth E."/>
        </authorList>
    </citation>
    <scope>NUCLEOTIDE SEQUENCE</scope>
    <source>
        <strain evidence="6">DMG-N-6</strain>
    </source>
</reference>
<dbReference type="GO" id="GO:0008234">
    <property type="term" value="F:cysteine-type peptidase activity"/>
    <property type="evidence" value="ECO:0007669"/>
    <property type="project" value="UniProtKB-KW"/>
</dbReference>
<protein>
    <submittedName>
        <fullName evidence="6">C40 family peptidase</fullName>
    </submittedName>
</protein>
<dbReference type="Proteomes" id="UP000648908">
    <property type="component" value="Unassembled WGS sequence"/>
</dbReference>
<dbReference type="EMBL" id="JAESVN010000005">
    <property type="protein sequence ID" value="MBL4918289.1"/>
    <property type="molecule type" value="Genomic_DNA"/>
</dbReference>
<comment type="caution">
    <text evidence="6">The sequence shown here is derived from an EMBL/GenBank/DDBJ whole genome shotgun (WGS) entry which is preliminary data.</text>
</comment>
<accession>A0A8K0Y2M6</accession>
<evidence type="ECO:0000313" key="6">
    <source>
        <dbReference type="EMBL" id="MBL4918289.1"/>
    </source>
</evidence>
<evidence type="ECO:0000313" key="7">
    <source>
        <dbReference type="Proteomes" id="UP000648908"/>
    </source>
</evidence>
<dbReference type="RefSeq" id="WP_202689274.1">
    <property type="nucleotide sequence ID" value="NZ_JAESVN010000005.1"/>
</dbReference>
<feature type="domain" description="NlpC/P60" evidence="5">
    <location>
        <begin position="2"/>
        <end position="141"/>
    </location>
</feature>
<proteinExistence type="inferred from homology"/>
<evidence type="ECO:0000259" key="5">
    <source>
        <dbReference type="PROSITE" id="PS51935"/>
    </source>
</evidence>
<keyword evidence="4" id="KW-0788">Thiol protease</keyword>
<dbReference type="PROSITE" id="PS51935">
    <property type="entry name" value="NLPC_P60"/>
    <property type="match status" value="1"/>
</dbReference>
<dbReference type="InterPro" id="IPR000064">
    <property type="entry name" value="NLP_P60_dom"/>
</dbReference>
<keyword evidence="7" id="KW-1185">Reference proteome</keyword>
<evidence type="ECO:0000256" key="4">
    <source>
        <dbReference type="ARBA" id="ARBA00022807"/>
    </source>
</evidence>
<evidence type="ECO:0000256" key="3">
    <source>
        <dbReference type="ARBA" id="ARBA00022801"/>
    </source>
</evidence>